<sequence length="469" mass="53396">MIPAKEEAELFRYRASKADIELLIADKKEKRDINCHVIVGNDPCSLSDFLDNLSKNGQKRTQLIFKIASGEHWSVMDIQRDKTGRLSIFFLDAIGHEHNLKPLLNYSKGKKIKVITSMGELQKDSSSCSIFCIDQAFHMSKIVDLHAQLAQVKKQDPKHKARLHVDPFDLPPVLVKNVQSVSFIGKYLTKHPEYEHLIINKKGQTLREYAASHYVTTADGTIAGAIQYKQQRYRTRVNKSKGYPEDPHYKEKLAAQAQNTIAQAIKKIDHLNVDFDPSQSLQEIHSALLLQLKKIRDSRPLKDAYTVLNLKKPPQALQEVIAKKQEQIDRLLFLSEMKFDKHLVIFIAKNDEMMEKAKKNPDYEKATQTTTVFCEALVAAMNKFLHARAEQPFKENLYDDCKMAIRNASKILHKHREWIGAIKKFLIDIAAFLTLGFSDGKLGIFAKTDSGQKLDAFEVDVVNQLNATG</sequence>
<evidence type="ECO:0000313" key="6">
    <source>
        <dbReference type="EMBL" id="KTD38057.1"/>
    </source>
</evidence>
<evidence type="ECO:0000256" key="1">
    <source>
        <dbReference type="ARBA" id="ARBA00022679"/>
    </source>
</evidence>
<evidence type="ECO:0008006" key="8">
    <source>
        <dbReference type="Google" id="ProtNLM"/>
    </source>
</evidence>
<comment type="caution">
    <text evidence="6">The sequence shown here is derived from an EMBL/GenBank/DDBJ whole genome shotgun (WGS) entry which is preliminary data.</text>
</comment>
<dbReference type="Pfam" id="PF03421">
    <property type="entry name" value="Acetyltransf_14"/>
    <property type="match status" value="1"/>
</dbReference>
<evidence type="ECO:0000256" key="4">
    <source>
        <dbReference type="ARBA" id="ARBA00048364"/>
    </source>
</evidence>
<reference evidence="6 7" key="1">
    <citation type="submission" date="2015-11" db="EMBL/GenBank/DDBJ databases">
        <title>Genomic analysis of 38 Legionella species identifies large and diverse effector repertoires.</title>
        <authorList>
            <person name="Burstein D."/>
            <person name="Amaro F."/>
            <person name="Zusman T."/>
            <person name="Lifshitz Z."/>
            <person name="Cohen O."/>
            <person name="Gilbert J.A."/>
            <person name="Pupko T."/>
            <person name="Shuman H.A."/>
            <person name="Segal G."/>
        </authorList>
    </citation>
    <scope>NUCLEOTIDE SEQUENCE [LARGE SCALE GENOMIC DNA]</scope>
    <source>
        <strain evidence="6 7">Oak Ridge-10</strain>
    </source>
</reference>
<evidence type="ECO:0000256" key="2">
    <source>
        <dbReference type="ARBA" id="ARBA00023315"/>
    </source>
</evidence>
<accession>A0A0W0X0G6</accession>
<proteinExistence type="inferred from homology"/>
<dbReference type="AlphaFoldDB" id="A0A0W0X0G6"/>
<dbReference type="PATRIC" id="fig|29423.5.peg.1816"/>
<organism evidence="6 7">
    <name type="scientific">Legionella oakridgensis</name>
    <dbReference type="NCBI Taxonomy" id="29423"/>
    <lineage>
        <taxon>Bacteria</taxon>
        <taxon>Pseudomonadati</taxon>
        <taxon>Pseudomonadota</taxon>
        <taxon>Gammaproteobacteria</taxon>
        <taxon>Legionellales</taxon>
        <taxon>Legionellaceae</taxon>
        <taxon>Legionella</taxon>
    </lineage>
</organism>
<dbReference type="InterPro" id="IPR005083">
    <property type="entry name" value="YopJ-like"/>
</dbReference>
<evidence type="ECO:0000313" key="7">
    <source>
        <dbReference type="Proteomes" id="UP000054858"/>
    </source>
</evidence>
<evidence type="ECO:0000256" key="5">
    <source>
        <dbReference type="ARBA" id="ARBA00048662"/>
    </source>
</evidence>
<protein>
    <recommendedName>
        <fullName evidence="8">Dot/Icm T4SS effector</fullName>
    </recommendedName>
</protein>
<comment type="similarity">
    <text evidence="3">Belongs to the acetyltransferase YopJ family.</text>
</comment>
<name>A0A0W0X0G6_9GAMM</name>
<keyword evidence="2" id="KW-0012">Acyltransferase</keyword>
<dbReference type="GO" id="GO:0016746">
    <property type="term" value="F:acyltransferase activity"/>
    <property type="evidence" value="ECO:0007669"/>
    <property type="project" value="UniProtKB-KW"/>
</dbReference>
<comment type="catalytic activity">
    <reaction evidence="4">
        <text>L-threonyl-[protein] + acetyl-CoA = O-acetyl-L-threonyl-[protein] + CoA</text>
        <dbReference type="Rhea" id="RHEA:65340"/>
        <dbReference type="Rhea" id="RHEA-COMP:11060"/>
        <dbReference type="Rhea" id="RHEA-COMP:16780"/>
        <dbReference type="ChEBI" id="CHEBI:30013"/>
        <dbReference type="ChEBI" id="CHEBI:57287"/>
        <dbReference type="ChEBI" id="CHEBI:57288"/>
        <dbReference type="ChEBI" id="CHEBI:141025"/>
    </reaction>
    <physiologicalReaction direction="left-to-right" evidence="4">
        <dbReference type="Rhea" id="RHEA:65341"/>
    </physiologicalReaction>
</comment>
<dbReference type="EMBL" id="LNYP01000029">
    <property type="protein sequence ID" value="KTD38057.1"/>
    <property type="molecule type" value="Genomic_DNA"/>
</dbReference>
<evidence type="ECO:0000256" key="3">
    <source>
        <dbReference type="ARBA" id="ARBA00023785"/>
    </source>
</evidence>
<comment type="catalytic activity">
    <reaction evidence="5">
        <text>L-seryl-[protein] + acetyl-CoA = O-acetyl-L-seryl-[protein] + CoA</text>
        <dbReference type="Rhea" id="RHEA:59392"/>
        <dbReference type="Rhea" id="RHEA-COMP:9863"/>
        <dbReference type="Rhea" id="RHEA-COMP:15352"/>
        <dbReference type="ChEBI" id="CHEBI:29999"/>
        <dbReference type="ChEBI" id="CHEBI:57287"/>
        <dbReference type="ChEBI" id="CHEBI:57288"/>
        <dbReference type="ChEBI" id="CHEBI:141128"/>
    </reaction>
    <physiologicalReaction direction="left-to-right" evidence="5">
        <dbReference type="Rhea" id="RHEA:59393"/>
    </physiologicalReaction>
</comment>
<keyword evidence="1" id="KW-0808">Transferase</keyword>
<dbReference type="Proteomes" id="UP000054858">
    <property type="component" value="Unassembled WGS sequence"/>
</dbReference>
<gene>
    <name evidence="6" type="ORF">Loak_1733</name>
</gene>